<evidence type="ECO:0000259" key="1">
    <source>
        <dbReference type="Pfam" id="PF11181"/>
    </source>
</evidence>
<reference evidence="2 3" key="1">
    <citation type="submission" date="2019-05" db="EMBL/GenBank/DDBJ databases">
        <authorList>
            <consortium name="Science for Life Laboratories"/>
        </authorList>
    </citation>
    <scope>NUCLEOTIDE SEQUENCE [LARGE SCALE GENOMIC DNA]</scope>
    <source>
        <strain evidence="2">Soil9</strain>
    </source>
</reference>
<name>A0A6P2D102_9BACT</name>
<accession>A0A6P2D102</accession>
<dbReference type="Proteomes" id="UP000464178">
    <property type="component" value="Chromosome"/>
</dbReference>
<evidence type="ECO:0000313" key="3">
    <source>
        <dbReference type="Proteomes" id="UP000464178"/>
    </source>
</evidence>
<gene>
    <name evidence="2" type="ORF">SOIL9_45840</name>
</gene>
<dbReference type="InterPro" id="IPR025889">
    <property type="entry name" value="GSP17M-like_dom"/>
</dbReference>
<dbReference type="AlphaFoldDB" id="A0A6P2D102"/>
<sequence>MKKSNMSSAEMVTVVGVFPGYAEARRAIEALRGSGYQNEQIGVFGPDDRSSFSDDSTNTQWEDGAGIGAAVGGITGLGFGTAVAAGLMSPLGPVIAGGAIVALLASSVAGASIGTVVGALVGAGIPEDEAQWHASELETGHVVVTVRTMNATHVRNLLDEYGAINRPSAEISIPGNALPATPY</sequence>
<proteinExistence type="predicted"/>
<dbReference type="KEGG" id="gms:SOIL9_45840"/>
<dbReference type="InterPro" id="IPR052948">
    <property type="entry name" value="Low_temp-induced_all0457"/>
</dbReference>
<organism evidence="2 3">
    <name type="scientific">Gemmata massiliana</name>
    <dbReference type="NCBI Taxonomy" id="1210884"/>
    <lineage>
        <taxon>Bacteria</taxon>
        <taxon>Pseudomonadati</taxon>
        <taxon>Planctomycetota</taxon>
        <taxon>Planctomycetia</taxon>
        <taxon>Gemmatales</taxon>
        <taxon>Gemmataceae</taxon>
        <taxon>Gemmata</taxon>
    </lineage>
</organism>
<dbReference type="RefSeq" id="WP_162667907.1">
    <property type="nucleotide sequence ID" value="NZ_LR593886.1"/>
</dbReference>
<keyword evidence="3" id="KW-1185">Reference proteome</keyword>
<dbReference type="PANTHER" id="PTHR36109">
    <property type="entry name" value="MEMBRANE PROTEIN-RELATED"/>
    <property type="match status" value="1"/>
</dbReference>
<dbReference type="PANTHER" id="PTHR36109:SF2">
    <property type="entry name" value="MEMBRANE PROTEIN"/>
    <property type="match status" value="1"/>
</dbReference>
<protein>
    <recommendedName>
        <fullName evidence="1">General stress protein 17M-like domain-containing protein</fullName>
    </recommendedName>
</protein>
<evidence type="ECO:0000313" key="2">
    <source>
        <dbReference type="EMBL" id="VTR93130.1"/>
    </source>
</evidence>
<dbReference type="EMBL" id="LR593886">
    <property type="protein sequence ID" value="VTR93130.1"/>
    <property type="molecule type" value="Genomic_DNA"/>
</dbReference>
<dbReference type="Pfam" id="PF11181">
    <property type="entry name" value="YflT"/>
    <property type="match status" value="1"/>
</dbReference>
<feature type="domain" description="General stress protein 17M-like" evidence="1">
    <location>
        <begin position="14"/>
        <end position="77"/>
    </location>
</feature>